<dbReference type="SUPFAM" id="SSF51395">
    <property type="entry name" value="FMN-linked oxidoreductases"/>
    <property type="match status" value="1"/>
</dbReference>
<keyword evidence="3" id="KW-1185">Reference proteome</keyword>
<feature type="domain" description="NADH:flavin oxidoreductase/NADH oxidase N-terminal" evidence="1">
    <location>
        <begin position="8"/>
        <end position="351"/>
    </location>
</feature>
<accession>A0A5C3MU28</accession>
<dbReference type="Gene3D" id="3.20.20.70">
    <property type="entry name" value="Aldolase class I"/>
    <property type="match status" value="1"/>
</dbReference>
<dbReference type="GO" id="GO:0010181">
    <property type="term" value="F:FMN binding"/>
    <property type="evidence" value="ECO:0007669"/>
    <property type="project" value="InterPro"/>
</dbReference>
<dbReference type="GO" id="GO:0003959">
    <property type="term" value="F:NADPH dehydrogenase activity"/>
    <property type="evidence" value="ECO:0007669"/>
    <property type="project" value="TreeGrafter"/>
</dbReference>
<dbReference type="FunFam" id="3.20.20.70:FF:000138">
    <property type="entry name" value="NADPH dehydrogenase 1"/>
    <property type="match status" value="1"/>
</dbReference>
<evidence type="ECO:0000313" key="3">
    <source>
        <dbReference type="Proteomes" id="UP000305948"/>
    </source>
</evidence>
<sequence>MSAPTKSKLFEPVEVGNLQLQHRIVMAPLTRFRADDAHVVPDMAIEYYAQRASTSGTLIISEAVLISEKAGGYDYVPGIWNQQQIDAWKKVTAAVHAKGSFIFCQLWALGRAANPEVLAKEGQSYVSSSNMPLPGASDIPNIAPEEGRAASGTPRPLSVIEIKEYVADYAQAAKNAIEAGFDGIEVHGANGYLPDQFLQENINTRTDEYGGSIENRARFGLEVLDAIAKAIGESRTAIRISPWEKFNGTGMTDPIPTFSYFIRSIREQHPDFAYLHITEPRVAGDVDRQAPPGTSNDFVHDIWSPRPLIVAGAFTRELAMRTADEKGCLVAFGRLFTSNPDLPLRLMKDIPLTKYDRSTFYTRGPEGYIDFPFAS</sequence>
<dbReference type="PANTHER" id="PTHR22893:SF91">
    <property type="entry name" value="NADPH DEHYDROGENASE 2-RELATED"/>
    <property type="match status" value="1"/>
</dbReference>
<dbReference type="EMBL" id="ML213524">
    <property type="protein sequence ID" value="TFK47298.1"/>
    <property type="molecule type" value="Genomic_DNA"/>
</dbReference>
<dbReference type="InterPro" id="IPR045247">
    <property type="entry name" value="Oye-like"/>
</dbReference>
<protein>
    <submittedName>
        <fullName evidence="2">FMN-linked oxidoreductase</fullName>
    </submittedName>
</protein>
<dbReference type="Proteomes" id="UP000305948">
    <property type="component" value="Unassembled WGS sequence"/>
</dbReference>
<reference evidence="2 3" key="1">
    <citation type="journal article" date="2019" name="Nat. Ecol. Evol.">
        <title>Megaphylogeny resolves global patterns of mushroom evolution.</title>
        <authorList>
            <person name="Varga T."/>
            <person name="Krizsan K."/>
            <person name="Foldi C."/>
            <person name="Dima B."/>
            <person name="Sanchez-Garcia M."/>
            <person name="Sanchez-Ramirez S."/>
            <person name="Szollosi G.J."/>
            <person name="Szarkandi J.G."/>
            <person name="Papp V."/>
            <person name="Albert L."/>
            <person name="Andreopoulos W."/>
            <person name="Angelini C."/>
            <person name="Antonin V."/>
            <person name="Barry K.W."/>
            <person name="Bougher N.L."/>
            <person name="Buchanan P."/>
            <person name="Buyck B."/>
            <person name="Bense V."/>
            <person name="Catcheside P."/>
            <person name="Chovatia M."/>
            <person name="Cooper J."/>
            <person name="Damon W."/>
            <person name="Desjardin D."/>
            <person name="Finy P."/>
            <person name="Geml J."/>
            <person name="Haridas S."/>
            <person name="Hughes K."/>
            <person name="Justo A."/>
            <person name="Karasinski D."/>
            <person name="Kautmanova I."/>
            <person name="Kiss B."/>
            <person name="Kocsube S."/>
            <person name="Kotiranta H."/>
            <person name="LaButti K.M."/>
            <person name="Lechner B.E."/>
            <person name="Liimatainen K."/>
            <person name="Lipzen A."/>
            <person name="Lukacs Z."/>
            <person name="Mihaltcheva S."/>
            <person name="Morgado L.N."/>
            <person name="Niskanen T."/>
            <person name="Noordeloos M.E."/>
            <person name="Ohm R.A."/>
            <person name="Ortiz-Santana B."/>
            <person name="Ovrebo C."/>
            <person name="Racz N."/>
            <person name="Riley R."/>
            <person name="Savchenko A."/>
            <person name="Shiryaev A."/>
            <person name="Soop K."/>
            <person name="Spirin V."/>
            <person name="Szebenyi C."/>
            <person name="Tomsovsky M."/>
            <person name="Tulloss R.E."/>
            <person name="Uehling J."/>
            <person name="Grigoriev I.V."/>
            <person name="Vagvolgyi C."/>
            <person name="Papp T."/>
            <person name="Martin F.M."/>
            <person name="Miettinen O."/>
            <person name="Hibbett D.S."/>
            <person name="Nagy L.G."/>
        </authorList>
    </citation>
    <scope>NUCLEOTIDE SEQUENCE [LARGE SCALE GENOMIC DNA]</scope>
    <source>
        <strain evidence="2 3">OMC1185</strain>
    </source>
</reference>
<dbReference type="CDD" id="cd02933">
    <property type="entry name" value="OYE_like_FMN"/>
    <property type="match status" value="1"/>
</dbReference>
<evidence type="ECO:0000313" key="2">
    <source>
        <dbReference type="EMBL" id="TFK47298.1"/>
    </source>
</evidence>
<proteinExistence type="predicted"/>
<dbReference type="OrthoDB" id="276546at2759"/>
<dbReference type="STRING" id="5364.A0A5C3MU28"/>
<dbReference type="Pfam" id="PF00724">
    <property type="entry name" value="Oxidored_FMN"/>
    <property type="match status" value="1"/>
</dbReference>
<dbReference type="InterPro" id="IPR001155">
    <property type="entry name" value="OxRdtase_FMN_N"/>
</dbReference>
<dbReference type="PANTHER" id="PTHR22893">
    <property type="entry name" value="NADH OXIDOREDUCTASE-RELATED"/>
    <property type="match status" value="1"/>
</dbReference>
<gene>
    <name evidence="2" type="ORF">OE88DRAFT_1811128</name>
</gene>
<evidence type="ECO:0000259" key="1">
    <source>
        <dbReference type="Pfam" id="PF00724"/>
    </source>
</evidence>
<dbReference type="AlphaFoldDB" id="A0A5C3MU28"/>
<name>A0A5C3MU28_9AGAM</name>
<dbReference type="InterPro" id="IPR013785">
    <property type="entry name" value="Aldolase_TIM"/>
</dbReference>
<organism evidence="2 3">
    <name type="scientific">Heliocybe sulcata</name>
    <dbReference type="NCBI Taxonomy" id="5364"/>
    <lineage>
        <taxon>Eukaryota</taxon>
        <taxon>Fungi</taxon>
        <taxon>Dikarya</taxon>
        <taxon>Basidiomycota</taxon>
        <taxon>Agaricomycotina</taxon>
        <taxon>Agaricomycetes</taxon>
        <taxon>Gloeophyllales</taxon>
        <taxon>Gloeophyllaceae</taxon>
        <taxon>Heliocybe</taxon>
    </lineage>
</organism>